<evidence type="ECO:0000259" key="6">
    <source>
        <dbReference type="PROSITE" id="PS50865"/>
    </source>
</evidence>
<evidence type="ECO:0000256" key="2">
    <source>
        <dbReference type="ARBA" id="ARBA00022771"/>
    </source>
</evidence>
<evidence type="ECO:0000256" key="1">
    <source>
        <dbReference type="ARBA" id="ARBA00022723"/>
    </source>
</evidence>
<dbReference type="PROSITE" id="PS01360">
    <property type="entry name" value="ZF_MYND_1"/>
    <property type="match status" value="1"/>
</dbReference>
<evidence type="ECO:0000313" key="8">
    <source>
        <dbReference type="Proteomes" id="UP001321749"/>
    </source>
</evidence>
<dbReference type="AlphaFoldDB" id="A0AAV9HA09"/>
<dbReference type="PANTHER" id="PTHR12197">
    <property type="entry name" value="HISTONE-LYSINE N-METHYLTRANSFERASE SMYD"/>
    <property type="match status" value="1"/>
</dbReference>
<dbReference type="Gene3D" id="2.170.270.10">
    <property type="entry name" value="SET domain"/>
    <property type="match status" value="1"/>
</dbReference>
<dbReference type="Gene3D" id="6.10.140.2220">
    <property type="match status" value="1"/>
</dbReference>
<reference evidence="7" key="2">
    <citation type="submission" date="2023-06" db="EMBL/GenBank/DDBJ databases">
        <authorList>
            <consortium name="Lawrence Berkeley National Laboratory"/>
            <person name="Mondo S.J."/>
            <person name="Hensen N."/>
            <person name="Bonometti L."/>
            <person name="Westerberg I."/>
            <person name="Brannstrom I.O."/>
            <person name="Guillou S."/>
            <person name="Cros-Aarteil S."/>
            <person name="Calhoun S."/>
            <person name="Haridas S."/>
            <person name="Kuo A."/>
            <person name="Pangilinan J."/>
            <person name="Riley R."/>
            <person name="Labutti K."/>
            <person name="Andreopoulos B."/>
            <person name="Lipzen A."/>
            <person name="Chen C."/>
            <person name="Yanf M."/>
            <person name="Daum C."/>
            <person name="Ng V."/>
            <person name="Clum A."/>
            <person name="Steindorff A."/>
            <person name="Ohm R."/>
            <person name="Martin F."/>
            <person name="Silar P."/>
            <person name="Natvig D."/>
            <person name="Lalanne C."/>
            <person name="Gautier V."/>
            <person name="Ament-Velasquez S.L."/>
            <person name="Kruys A."/>
            <person name="Hutchinson M.I."/>
            <person name="Powell A.J."/>
            <person name="Barry K."/>
            <person name="Miller A.N."/>
            <person name="Grigoriev I.V."/>
            <person name="Debuchy R."/>
            <person name="Gladieux P."/>
            <person name="Thoren M.H."/>
            <person name="Johannesson H."/>
        </authorList>
    </citation>
    <scope>NUCLEOTIDE SEQUENCE</scope>
    <source>
        <strain evidence="7">PSN324</strain>
    </source>
</reference>
<evidence type="ECO:0000256" key="3">
    <source>
        <dbReference type="ARBA" id="ARBA00022833"/>
    </source>
</evidence>
<dbReference type="Gene3D" id="1.10.220.160">
    <property type="match status" value="1"/>
</dbReference>
<dbReference type="GO" id="GO:0005634">
    <property type="term" value="C:nucleus"/>
    <property type="evidence" value="ECO:0007669"/>
    <property type="project" value="TreeGrafter"/>
</dbReference>
<organism evidence="7 8">
    <name type="scientific">Cladorrhinum samala</name>
    <dbReference type="NCBI Taxonomy" id="585594"/>
    <lineage>
        <taxon>Eukaryota</taxon>
        <taxon>Fungi</taxon>
        <taxon>Dikarya</taxon>
        <taxon>Ascomycota</taxon>
        <taxon>Pezizomycotina</taxon>
        <taxon>Sordariomycetes</taxon>
        <taxon>Sordariomycetidae</taxon>
        <taxon>Sordariales</taxon>
        <taxon>Podosporaceae</taxon>
        <taxon>Cladorrhinum</taxon>
    </lineage>
</organism>
<evidence type="ECO:0000313" key="7">
    <source>
        <dbReference type="EMBL" id="KAK4457407.1"/>
    </source>
</evidence>
<gene>
    <name evidence="7" type="ORF">QBC42DRAFT_212756</name>
</gene>
<dbReference type="InterPro" id="IPR002893">
    <property type="entry name" value="Znf_MYND"/>
</dbReference>
<dbReference type="SUPFAM" id="SSF82199">
    <property type="entry name" value="SET domain"/>
    <property type="match status" value="1"/>
</dbReference>
<dbReference type="Proteomes" id="UP001321749">
    <property type="component" value="Unassembled WGS sequence"/>
</dbReference>
<feature type="domain" description="SET" evidence="5">
    <location>
        <begin position="5"/>
        <end position="251"/>
    </location>
</feature>
<dbReference type="Pfam" id="PF01753">
    <property type="entry name" value="zf-MYND"/>
    <property type="match status" value="1"/>
</dbReference>
<evidence type="ECO:0000259" key="5">
    <source>
        <dbReference type="PROSITE" id="PS50280"/>
    </source>
</evidence>
<keyword evidence="2 4" id="KW-0863">Zinc-finger</keyword>
<dbReference type="GO" id="GO:0008270">
    <property type="term" value="F:zinc ion binding"/>
    <property type="evidence" value="ECO:0007669"/>
    <property type="project" value="UniProtKB-KW"/>
</dbReference>
<feature type="domain" description="MYND-type" evidence="6">
    <location>
        <begin position="52"/>
        <end position="96"/>
    </location>
</feature>
<proteinExistence type="predicted"/>
<keyword evidence="8" id="KW-1185">Reference proteome</keyword>
<dbReference type="Pfam" id="PF00856">
    <property type="entry name" value="SET"/>
    <property type="match status" value="1"/>
</dbReference>
<dbReference type="InterPro" id="IPR046341">
    <property type="entry name" value="SET_dom_sf"/>
</dbReference>
<keyword evidence="1" id="KW-0479">Metal-binding</keyword>
<dbReference type="InterPro" id="IPR001214">
    <property type="entry name" value="SET_dom"/>
</dbReference>
<name>A0AAV9HA09_9PEZI</name>
<dbReference type="PROSITE" id="PS50280">
    <property type="entry name" value="SET"/>
    <property type="match status" value="1"/>
</dbReference>
<evidence type="ECO:0000256" key="4">
    <source>
        <dbReference type="PROSITE-ProRule" id="PRU00134"/>
    </source>
</evidence>
<reference evidence="7" key="1">
    <citation type="journal article" date="2023" name="Mol. Phylogenet. Evol.">
        <title>Genome-scale phylogeny and comparative genomics of the fungal order Sordariales.</title>
        <authorList>
            <person name="Hensen N."/>
            <person name="Bonometti L."/>
            <person name="Westerberg I."/>
            <person name="Brannstrom I.O."/>
            <person name="Guillou S."/>
            <person name="Cros-Aarteil S."/>
            <person name="Calhoun S."/>
            <person name="Haridas S."/>
            <person name="Kuo A."/>
            <person name="Mondo S."/>
            <person name="Pangilinan J."/>
            <person name="Riley R."/>
            <person name="LaButti K."/>
            <person name="Andreopoulos B."/>
            <person name="Lipzen A."/>
            <person name="Chen C."/>
            <person name="Yan M."/>
            <person name="Daum C."/>
            <person name="Ng V."/>
            <person name="Clum A."/>
            <person name="Steindorff A."/>
            <person name="Ohm R.A."/>
            <person name="Martin F."/>
            <person name="Silar P."/>
            <person name="Natvig D.O."/>
            <person name="Lalanne C."/>
            <person name="Gautier V."/>
            <person name="Ament-Velasquez S.L."/>
            <person name="Kruys A."/>
            <person name="Hutchinson M.I."/>
            <person name="Powell A.J."/>
            <person name="Barry K."/>
            <person name="Miller A.N."/>
            <person name="Grigoriev I.V."/>
            <person name="Debuchy R."/>
            <person name="Gladieux P."/>
            <person name="Hiltunen Thoren M."/>
            <person name="Johannesson H."/>
        </authorList>
    </citation>
    <scope>NUCLEOTIDE SEQUENCE</scope>
    <source>
        <strain evidence="7">PSN324</strain>
    </source>
</reference>
<sequence length="547" mass="60153">MPLSPPPGTRISSGTNGRCLVATQTYNPGSVIATFPSPILALPDGPGAKTTCNWCLRVGSPNDSTKLKACTGCKATVYCDANCQRAHWKAIHKAECKVFNNLQKELGKDWLPTPVRATAQILLLLKAGNGAVADAFEGNDKLEGNVEGFKTDAKVWQDFELMATAAAVYTGSLQNEQALNAAKDVLCQVQTNAFNRLDADTGSSGIFLDRNLAMVNHSCVPNAFVGFNKRTATLRAGRQIEEGDEITISYIDNSLPGVARHEALRLYHFQCACPRCADKLDVYEVCQASPVIPLNSFSLQPDLEKLRNPPIDRSKVSKEEAEAIYVEWYEKTNSRTDDAIDIARDRWKIVKPLVEAKMWAVEPLPTTILHLCNFFQTSYKWVVYALPLTCFLATECDPFKLPTPFEAWRVKGLLSVVKLLAYTGELTSSGELAKRCPHEGIVGALALADQVTMCQALLHLGIHHGSIGADENWQVLVDARAMLKDLESLPGRKKESELIQAWAKDPEHPEGRTFFEEEVLKSVRELASFTPEILDAVLGGSLEVARH</sequence>
<dbReference type="SMART" id="SM00317">
    <property type="entry name" value="SET"/>
    <property type="match status" value="1"/>
</dbReference>
<dbReference type="InterPro" id="IPR050869">
    <property type="entry name" value="H3K4_H4K5_MeTrfase"/>
</dbReference>
<dbReference type="PROSITE" id="PS50865">
    <property type="entry name" value="ZF_MYND_2"/>
    <property type="match status" value="1"/>
</dbReference>
<protein>
    <recommendedName>
        <fullName evidence="9">Suppressor of anucleate metulae protein B</fullName>
    </recommendedName>
</protein>
<dbReference type="CDD" id="cd20071">
    <property type="entry name" value="SET_SMYD"/>
    <property type="match status" value="1"/>
</dbReference>
<dbReference type="EMBL" id="MU865116">
    <property type="protein sequence ID" value="KAK4457407.1"/>
    <property type="molecule type" value="Genomic_DNA"/>
</dbReference>
<dbReference type="PANTHER" id="PTHR12197:SF251">
    <property type="entry name" value="EG:BACR7C10.4 PROTEIN"/>
    <property type="match status" value="1"/>
</dbReference>
<accession>A0AAV9HA09</accession>
<keyword evidence="3" id="KW-0862">Zinc</keyword>
<evidence type="ECO:0008006" key="9">
    <source>
        <dbReference type="Google" id="ProtNLM"/>
    </source>
</evidence>
<comment type="caution">
    <text evidence="7">The sequence shown here is derived from an EMBL/GenBank/DDBJ whole genome shotgun (WGS) entry which is preliminary data.</text>
</comment>